<dbReference type="PANTHER" id="PTHR11857">
    <property type="entry name" value="ODORANT BINDING PROTEIN-RELATED"/>
    <property type="match status" value="1"/>
</dbReference>
<proteinExistence type="predicted"/>
<dbReference type="InterPro" id="IPR006170">
    <property type="entry name" value="PBP/GOBP"/>
</dbReference>
<evidence type="ECO:0000256" key="1">
    <source>
        <dbReference type="ARBA" id="ARBA00022729"/>
    </source>
</evidence>
<name>A0A2A4K982_HELVI</name>
<gene>
    <name evidence="3" type="ORF">B5V51_9458</name>
</gene>
<dbReference type="GO" id="GO:0007608">
    <property type="term" value="P:sensory perception of smell"/>
    <property type="evidence" value="ECO:0007669"/>
    <property type="project" value="TreeGrafter"/>
</dbReference>
<dbReference type="EMBL" id="NWSH01000044">
    <property type="protein sequence ID" value="PCG80290.1"/>
    <property type="molecule type" value="Genomic_DNA"/>
</dbReference>
<accession>A0A2A4K982</accession>
<evidence type="ECO:0000313" key="3">
    <source>
        <dbReference type="EMBL" id="PCG80290.1"/>
    </source>
</evidence>
<dbReference type="GO" id="GO:0005549">
    <property type="term" value="F:odorant binding"/>
    <property type="evidence" value="ECO:0007669"/>
    <property type="project" value="InterPro"/>
</dbReference>
<dbReference type="InterPro" id="IPR036728">
    <property type="entry name" value="PBP_GOBP_sf"/>
</dbReference>
<dbReference type="AlphaFoldDB" id="A0A2A4K982"/>
<feature type="signal peptide" evidence="2">
    <location>
        <begin position="1"/>
        <end position="21"/>
    </location>
</feature>
<dbReference type="GO" id="GO:0005615">
    <property type="term" value="C:extracellular space"/>
    <property type="evidence" value="ECO:0007669"/>
    <property type="project" value="TreeGrafter"/>
</dbReference>
<keyword evidence="1 2" id="KW-0732">Signal</keyword>
<organism evidence="3">
    <name type="scientific">Heliothis virescens</name>
    <name type="common">Tobacco budworm moth</name>
    <dbReference type="NCBI Taxonomy" id="7102"/>
    <lineage>
        <taxon>Eukaryota</taxon>
        <taxon>Metazoa</taxon>
        <taxon>Ecdysozoa</taxon>
        <taxon>Arthropoda</taxon>
        <taxon>Hexapoda</taxon>
        <taxon>Insecta</taxon>
        <taxon>Pterygota</taxon>
        <taxon>Neoptera</taxon>
        <taxon>Endopterygota</taxon>
        <taxon>Lepidoptera</taxon>
        <taxon>Glossata</taxon>
        <taxon>Ditrysia</taxon>
        <taxon>Noctuoidea</taxon>
        <taxon>Noctuidae</taxon>
        <taxon>Heliothinae</taxon>
        <taxon>Heliothis</taxon>
    </lineage>
</organism>
<evidence type="ECO:0000256" key="2">
    <source>
        <dbReference type="SAM" id="SignalP"/>
    </source>
</evidence>
<sequence length="312" mass="33795">MSKFSCLVLCIVAASFSQAYASEEEKTAFREAIRPIVEECSKEHGVSHDELKSAQENQNADNIKPCFLGCVYKKSEVFNSKGEYDVDKALEKLKGFVSNEAAYAKFAEVGKKCVTVNDKPVSDGAAGCERGAMLTACFLEHKAEFNSKGEYDVDKALEKLKGFVSNEAAYAKFAEVGKKCVTVNDKPVSDGAAGCERGAMLTACFLEHKAEGDEEGRAAFRQAMGPLVMECSNEFGVTGEDMKNAQQNANPEALNPCFIGCVFKKFGIMTSSGTYDADASLAKIRAVVQNDELYAKLKDIGEKCNSGPIINF</sequence>
<reference evidence="3" key="1">
    <citation type="submission" date="2017-09" db="EMBL/GenBank/DDBJ databases">
        <title>Contemporary evolution of a Lepidopteran species, Heliothis virescens, in response to modern agricultural practices.</title>
        <authorList>
            <person name="Fritz M.L."/>
            <person name="Deyonke A.M."/>
            <person name="Papanicolaou A."/>
            <person name="Micinski S."/>
            <person name="Westbrook J."/>
            <person name="Gould F."/>
        </authorList>
    </citation>
    <scope>NUCLEOTIDE SEQUENCE [LARGE SCALE GENOMIC DNA]</scope>
    <source>
        <strain evidence="3">HvINT-</strain>
        <tissue evidence="3">Whole body</tissue>
    </source>
</reference>
<feature type="chain" id="PRO_5012788441" evidence="2">
    <location>
        <begin position="22"/>
        <end position="312"/>
    </location>
</feature>
<protein>
    <submittedName>
        <fullName evidence="3">Uncharacterized protein</fullName>
    </submittedName>
</protein>
<dbReference type="Gene3D" id="1.10.238.20">
    <property type="entry name" value="Pheromone/general odorant binding protein domain"/>
    <property type="match status" value="3"/>
</dbReference>
<dbReference type="CDD" id="cd23992">
    <property type="entry name" value="PBP_GOBP"/>
    <property type="match status" value="2"/>
</dbReference>
<dbReference type="Pfam" id="PF01395">
    <property type="entry name" value="PBP_GOBP"/>
    <property type="match status" value="2"/>
</dbReference>
<comment type="caution">
    <text evidence="3">The sequence shown here is derived from an EMBL/GenBank/DDBJ whole genome shotgun (WGS) entry which is preliminary data.</text>
</comment>
<dbReference type="SMART" id="SM00708">
    <property type="entry name" value="PhBP"/>
    <property type="match status" value="2"/>
</dbReference>
<dbReference type="SUPFAM" id="SSF47565">
    <property type="entry name" value="Insect pheromone/odorant-binding proteins"/>
    <property type="match status" value="3"/>
</dbReference>